<gene>
    <name evidence="1" type="ORF">BCR41DRAFT_398875</name>
</gene>
<dbReference type="OrthoDB" id="2376927at2759"/>
<organism evidence="1 2">
    <name type="scientific">Lobosporangium transversale</name>
    <dbReference type="NCBI Taxonomy" id="64571"/>
    <lineage>
        <taxon>Eukaryota</taxon>
        <taxon>Fungi</taxon>
        <taxon>Fungi incertae sedis</taxon>
        <taxon>Mucoromycota</taxon>
        <taxon>Mortierellomycotina</taxon>
        <taxon>Mortierellomycetes</taxon>
        <taxon>Mortierellales</taxon>
        <taxon>Mortierellaceae</taxon>
        <taxon>Lobosporangium</taxon>
    </lineage>
</organism>
<evidence type="ECO:0000313" key="1">
    <source>
        <dbReference type="EMBL" id="ORZ09437.1"/>
    </source>
</evidence>
<protein>
    <submittedName>
        <fullName evidence="1">Uncharacterized protein</fullName>
    </submittedName>
</protein>
<keyword evidence="2" id="KW-1185">Reference proteome</keyword>
<dbReference type="AlphaFoldDB" id="A0A1Y2GGZ9"/>
<proteinExistence type="predicted"/>
<dbReference type="InParanoid" id="A0A1Y2GGZ9"/>
<dbReference type="Proteomes" id="UP000193648">
    <property type="component" value="Unassembled WGS sequence"/>
</dbReference>
<dbReference type="RefSeq" id="XP_021878890.1">
    <property type="nucleotide sequence ID" value="XM_022029004.1"/>
</dbReference>
<reference evidence="1 2" key="1">
    <citation type="submission" date="2016-07" db="EMBL/GenBank/DDBJ databases">
        <title>Pervasive Adenine N6-methylation of Active Genes in Fungi.</title>
        <authorList>
            <consortium name="DOE Joint Genome Institute"/>
            <person name="Mondo S.J."/>
            <person name="Dannebaum R.O."/>
            <person name="Kuo R.C."/>
            <person name="Labutti K."/>
            <person name="Haridas S."/>
            <person name="Kuo A."/>
            <person name="Salamov A."/>
            <person name="Ahrendt S.R."/>
            <person name="Lipzen A."/>
            <person name="Sullivan W."/>
            <person name="Andreopoulos W.B."/>
            <person name="Clum A."/>
            <person name="Lindquist E."/>
            <person name="Daum C."/>
            <person name="Ramamoorthy G.K."/>
            <person name="Gryganskyi A."/>
            <person name="Culley D."/>
            <person name="Magnuson J.K."/>
            <person name="James T.Y."/>
            <person name="O'Malley M.A."/>
            <person name="Stajich J.E."/>
            <person name="Spatafora J.W."/>
            <person name="Visel A."/>
            <person name="Grigoriev I.V."/>
        </authorList>
    </citation>
    <scope>NUCLEOTIDE SEQUENCE [LARGE SCALE GENOMIC DNA]</scope>
    <source>
        <strain evidence="1 2">NRRL 3116</strain>
    </source>
</reference>
<comment type="caution">
    <text evidence="1">The sequence shown here is derived from an EMBL/GenBank/DDBJ whole genome shotgun (WGS) entry which is preliminary data.</text>
</comment>
<dbReference type="SUPFAM" id="SSF52047">
    <property type="entry name" value="RNI-like"/>
    <property type="match status" value="1"/>
</dbReference>
<dbReference type="EMBL" id="MCFF01000034">
    <property type="protein sequence ID" value="ORZ09437.1"/>
    <property type="molecule type" value="Genomic_DNA"/>
</dbReference>
<evidence type="ECO:0000313" key="2">
    <source>
        <dbReference type="Proteomes" id="UP000193648"/>
    </source>
</evidence>
<sequence>MNNPDLDPLHILEIIPLVGASPDRNDLLCCTYVFKALHDMLIQPIWEKIHTGPLSRRPTIEALQQGIPRYLRPKQSPNLIKVHSSTLIKFKSDNSPLQEIWRALLECTHLEHLALSKTHISDDEVYSPFQVCKKRLSLDAGDQWTGGIIQAILSNCPRLKGLVAYKSTVTDIAGGAEWVSTGLTNMFVVLEVDVGQEAPEGMRKQRLAFR</sequence>
<dbReference type="Gene3D" id="3.80.10.10">
    <property type="entry name" value="Ribonuclease Inhibitor"/>
    <property type="match status" value="1"/>
</dbReference>
<dbReference type="GeneID" id="33570847"/>
<dbReference type="InterPro" id="IPR032675">
    <property type="entry name" value="LRR_dom_sf"/>
</dbReference>
<accession>A0A1Y2GGZ9</accession>
<name>A0A1Y2GGZ9_9FUNG</name>